<dbReference type="AlphaFoldDB" id="X1BCW4"/>
<name>X1BCW4_9ZZZZ</name>
<evidence type="ECO:0000256" key="1">
    <source>
        <dbReference type="SAM" id="MobiDB-lite"/>
    </source>
</evidence>
<gene>
    <name evidence="2" type="ORF">S01H4_29363</name>
</gene>
<accession>X1BCW4</accession>
<reference evidence="2" key="1">
    <citation type="journal article" date="2014" name="Front. Microbiol.">
        <title>High frequency of phylogenetically diverse reductive dehalogenase-homologous genes in deep subseafloor sedimentary metagenomes.</title>
        <authorList>
            <person name="Kawai M."/>
            <person name="Futagami T."/>
            <person name="Toyoda A."/>
            <person name="Takaki Y."/>
            <person name="Nishi S."/>
            <person name="Hori S."/>
            <person name="Arai W."/>
            <person name="Tsubouchi T."/>
            <person name="Morono Y."/>
            <person name="Uchiyama I."/>
            <person name="Ito T."/>
            <person name="Fujiyama A."/>
            <person name="Inagaki F."/>
            <person name="Takami H."/>
        </authorList>
    </citation>
    <scope>NUCLEOTIDE SEQUENCE</scope>
    <source>
        <strain evidence="2">Expedition CK06-06</strain>
    </source>
</reference>
<dbReference type="EMBL" id="BART01014972">
    <property type="protein sequence ID" value="GAG79037.1"/>
    <property type="molecule type" value="Genomic_DNA"/>
</dbReference>
<feature type="non-terminal residue" evidence="2">
    <location>
        <position position="30"/>
    </location>
</feature>
<protein>
    <submittedName>
        <fullName evidence="2">Uncharacterized protein</fullName>
    </submittedName>
</protein>
<comment type="caution">
    <text evidence="2">The sequence shown here is derived from an EMBL/GenBank/DDBJ whole genome shotgun (WGS) entry which is preliminary data.</text>
</comment>
<proteinExistence type="predicted"/>
<organism evidence="2">
    <name type="scientific">marine sediment metagenome</name>
    <dbReference type="NCBI Taxonomy" id="412755"/>
    <lineage>
        <taxon>unclassified sequences</taxon>
        <taxon>metagenomes</taxon>
        <taxon>ecological metagenomes</taxon>
    </lineage>
</organism>
<evidence type="ECO:0000313" key="2">
    <source>
        <dbReference type="EMBL" id="GAG79037.1"/>
    </source>
</evidence>
<sequence length="30" mass="3153">MTTNASTRGGPIGLRHIGKSAPDSAWNEVE</sequence>
<feature type="region of interest" description="Disordered" evidence="1">
    <location>
        <begin position="1"/>
        <end position="30"/>
    </location>
</feature>